<keyword evidence="4" id="KW-0572">Peptidoglycan-anchor</keyword>
<comment type="caution">
    <text evidence="8">The sequence shown here is derived from an EMBL/GenBank/DDBJ whole genome shotgun (WGS) entry which is preliminary data.</text>
</comment>
<dbReference type="InterPro" id="IPR048052">
    <property type="entry name" value="FM1-like"/>
</dbReference>
<evidence type="ECO:0000259" key="7">
    <source>
        <dbReference type="PROSITE" id="PS50847"/>
    </source>
</evidence>
<keyword evidence="5" id="KW-0472">Membrane</keyword>
<evidence type="ECO:0000313" key="8">
    <source>
        <dbReference type="EMBL" id="KTR81944.1"/>
    </source>
</evidence>
<dbReference type="NCBIfam" id="TIGR01167">
    <property type="entry name" value="LPXTG_anchor"/>
    <property type="match status" value="1"/>
</dbReference>
<evidence type="ECO:0000256" key="6">
    <source>
        <dbReference type="SAM" id="SignalP"/>
    </source>
</evidence>
<dbReference type="Pfam" id="PF17802">
    <property type="entry name" value="SpaA"/>
    <property type="match status" value="1"/>
</dbReference>
<dbReference type="InterPro" id="IPR019931">
    <property type="entry name" value="LPXTG_anchor"/>
</dbReference>
<dbReference type="Proteomes" id="UP000070810">
    <property type="component" value="Unassembled WGS sequence"/>
</dbReference>
<dbReference type="Pfam" id="PF20623">
    <property type="entry name" value="Sgo0707_N2"/>
    <property type="match status" value="1"/>
</dbReference>
<feature type="chain" id="PRO_5007544212" description="Gram-positive cocci surface proteins LPxTG domain-containing protein" evidence="6">
    <location>
        <begin position="33"/>
        <end position="460"/>
    </location>
</feature>
<dbReference type="NCBIfam" id="NF033902">
    <property type="entry name" value="iso_D2_wall_anc"/>
    <property type="match status" value="1"/>
</dbReference>
<keyword evidence="3 6" id="KW-0732">Signal</keyword>
<evidence type="ECO:0000313" key="9">
    <source>
        <dbReference type="Proteomes" id="UP000070810"/>
    </source>
</evidence>
<dbReference type="InterPro" id="IPR013783">
    <property type="entry name" value="Ig-like_fold"/>
</dbReference>
<reference evidence="8 9" key="1">
    <citation type="journal article" date="2016" name="Front. Microbiol.">
        <title>Genomic Resource of Rice Seed Associated Bacteria.</title>
        <authorList>
            <person name="Midha S."/>
            <person name="Bansal K."/>
            <person name="Sharma S."/>
            <person name="Kumar N."/>
            <person name="Patil P.P."/>
            <person name="Chaudhry V."/>
            <person name="Patil P.B."/>
        </authorList>
    </citation>
    <scope>NUCLEOTIDE SEQUENCE [LARGE SCALE GENOMIC DNA]</scope>
    <source>
        <strain evidence="8 9">NS354</strain>
    </source>
</reference>
<evidence type="ECO:0000256" key="2">
    <source>
        <dbReference type="ARBA" id="ARBA00022525"/>
    </source>
</evidence>
<dbReference type="GO" id="GO:0005975">
    <property type="term" value="P:carbohydrate metabolic process"/>
    <property type="evidence" value="ECO:0007669"/>
    <property type="project" value="UniProtKB-ARBA"/>
</dbReference>
<feature type="transmembrane region" description="Helical" evidence="5">
    <location>
        <begin position="432"/>
        <end position="453"/>
    </location>
</feature>
<dbReference type="PROSITE" id="PS50847">
    <property type="entry name" value="GRAM_POS_ANCHORING"/>
    <property type="match status" value="1"/>
</dbReference>
<dbReference type="Gene3D" id="2.60.40.10">
    <property type="entry name" value="Immunoglobulins"/>
    <property type="match status" value="2"/>
</dbReference>
<evidence type="ECO:0000256" key="3">
    <source>
        <dbReference type="ARBA" id="ARBA00022729"/>
    </source>
</evidence>
<keyword evidence="1" id="KW-0134">Cell wall</keyword>
<dbReference type="PATRIC" id="fig|1079994.3.peg.187"/>
<feature type="signal peptide" evidence="6">
    <location>
        <begin position="1"/>
        <end position="32"/>
    </location>
</feature>
<evidence type="ECO:0000256" key="1">
    <source>
        <dbReference type="ARBA" id="ARBA00022512"/>
    </source>
</evidence>
<dbReference type="Pfam" id="PF16555">
    <property type="entry name" value="GramPos_pilinD1"/>
    <property type="match status" value="1"/>
</dbReference>
<evidence type="ECO:0000256" key="4">
    <source>
        <dbReference type="ARBA" id="ARBA00023088"/>
    </source>
</evidence>
<keyword evidence="2" id="KW-0964">Secreted</keyword>
<dbReference type="AlphaFoldDB" id="A0A147ECG3"/>
<dbReference type="OrthoDB" id="3199332at2"/>
<dbReference type="NCBIfam" id="TIGR04226">
    <property type="entry name" value="RrgB_K2N_iso_D2"/>
    <property type="match status" value="1"/>
</dbReference>
<keyword evidence="5" id="KW-1133">Transmembrane helix</keyword>
<feature type="domain" description="Gram-positive cocci surface proteins LPxTG" evidence="7">
    <location>
        <begin position="423"/>
        <end position="460"/>
    </location>
</feature>
<evidence type="ECO:0000256" key="5">
    <source>
        <dbReference type="SAM" id="Phobius"/>
    </source>
</evidence>
<dbReference type="InterPro" id="IPR046473">
    <property type="entry name" value="Sgo0707-like_N2"/>
</dbReference>
<dbReference type="Gene3D" id="2.60.40.740">
    <property type="match status" value="1"/>
</dbReference>
<keyword evidence="5" id="KW-0812">Transmembrane</keyword>
<dbReference type="RefSeq" id="WP_058594636.1">
    <property type="nucleotide sequence ID" value="NZ_LDRK01000106.1"/>
</dbReference>
<dbReference type="InterPro" id="IPR041033">
    <property type="entry name" value="SpaA_PFL_dom_1"/>
</dbReference>
<gene>
    <name evidence="8" type="ORF">NS354_11645</name>
</gene>
<protein>
    <recommendedName>
        <fullName evidence="7">Gram-positive cocci surface proteins LPxTG domain-containing protein</fullName>
    </recommendedName>
</protein>
<organism evidence="8 9">
    <name type="scientific">Leucobacter chromiiresistens</name>
    <dbReference type="NCBI Taxonomy" id="1079994"/>
    <lineage>
        <taxon>Bacteria</taxon>
        <taxon>Bacillati</taxon>
        <taxon>Actinomycetota</taxon>
        <taxon>Actinomycetes</taxon>
        <taxon>Micrococcales</taxon>
        <taxon>Microbacteriaceae</taxon>
        <taxon>Leucobacter</taxon>
    </lineage>
</organism>
<proteinExistence type="predicted"/>
<dbReference type="EMBL" id="LDRK01000106">
    <property type="protein sequence ID" value="KTR81944.1"/>
    <property type="molecule type" value="Genomic_DNA"/>
</dbReference>
<dbReference type="Pfam" id="PF00746">
    <property type="entry name" value="Gram_pos_anchor"/>
    <property type="match status" value="1"/>
</dbReference>
<keyword evidence="9" id="KW-1185">Reference proteome</keyword>
<sequence>MRRTASHLWGLLAVGAIAAAAIVAAPAAPALADNIDPAAPTSLTIHKYAGSEGAEGDGSEIADPSGLGTPLAGVEFTITPVTASASGPITLTTPAGWERASNLTPADVRGSGFTLGTPTVVTTGADGSVSSALPIGLYLVEETDPGDNNVVSPVDPFLVTLPTPAGGGEWTYDVHVYPKNQLNATTPQKTVAAPDTLVLGAPVTWTITAPVPALNQGGTYTDFTIIDALDPRLSFVSATIRTPGFAQGTDYTVTNTGGTVTIALTATGRAQLVAGAILNIGIVTEVDSLGGDGVVTNQATVRTNGAPALTGVSSTNWGALQILKHVAGDQTDPLADAEFAVFSDAEATEQIATLTTDETGTADISLWAGNDATSERSYWIRETVAPAGFILDAQLREIVVPASGSADPVVLAVANAQRTGPDLPLTGAQGQLWLSVAGVAVLAAAVGAALVVARKRRQHR</sequence>
<dbReference type="InterPro" id="IPR026466">
    <property type="entry name" value="Fim_isopep_form_D2_dom"/>
</dbReference>
<name>A0A147ECG3_9MICO</name>
<dbReference type="InterPro" id="IPR032364">
    <property type="entry name" value="GramPos_pilinD1_N"/>
</dbReference>
<accession>A0A147ECG3</accession>